<dbReference type="OrthoDB" id="9971408at2"/>
<gene>
    <name evidence="1" type="ORF">SAMN05421827_12831</name>
</gene>
<protein>
    <submittedName>
        <fullName evidence="1">Uncharacterized protein</fullName>
    </submittedName>
</protein>
<dbReference type="EMBL" id="FNCH01000028">
    <property type="protein sequence ID" value="SDH53516.1"/>
    <property type="molecule type" value="Genomic_DNA"/>
</dbReference>
<dbReference type="Proteomes" id="UP000199643">
    <property type="component" value="Unassembled WGS sequence"/>
</dbReference>
<keyword evidence="2" id="KW-1185">Reference proteome</keyword>
<evidence type="ECO:0000313" key="1">
    <source>
        <dbReference type="EMBL" id="SDH53516.1"/>
    </source>
</evidence>
<accession>A0A1G8D710</accession>
<dbReference type="RefSeq" id="WP_090504130.1">
    <property type="nucleotide sequence ID" value="NZ_FNCH01000028.1"/>
</dbReference>
<name>A0A1G8D710_9SPHI</name>
<dbReference type="AlphaFoldDB" id="A0A1G8D710"/>
<dbReference type="STRING" id="405671.SAMN05421827_12831"/>
<reference evidence="2" key="1">
    <citation type="submission" date="2016-10" db="EMBL/GenBank/DDBJ databases">
        <authorList>
            <person name="Varghese N."/>
            <person name="Submissions S."/>
        </authorList>
    </citation>
    <scope>NUCLEOTIDE SEQUENCE [LARGE SCALE GENOMIC DNA]</scope>
    <source>
        <strain evidence="2">DSM 17933</strain>
    </source>
</reference>
<proteinExistence type="predicted"/>
<organism evidence="1 2">
    <name type="scientific">Pedobacter terrae</name>
    <dbReference type="NCBI Taxonomy" id="405671"/>
    <lineage>
        <taxon>Bacteria</taxon>
        <taxon>Pseudomonadati</taxon>
        <taxon>Bacteroidota</taxon>
        <taxon>Sphingobacteriia</taxon>
        <taxon>Sphingobacteriales</taxon>
        <taxon>Sphingobacteriaceae</taxon>
        <taxon>Pedobacter</taxon>
    </lineage>
</organism>
<sequence length="64" mass="7502">MDEEQYVFEVEHFGRLEMKGENVFKALETLKNELSPDIQFNIIKAHVIKNNDFLIDISEFVATI</sequence>
<evidence type="ECO:0000313" key="2">
    <source>
        <dbReference type="Proteomes" id="UP000199643"/>
    </source>
</evidence>